<keyword evidence="2" id="KW-1185">Reference proteome</keyword>
<dbReference type="Pfam" id="PF05135">
    <property type="entry name" value="Phage_connect_1"/>
    <property type="match status" value="1"/>
</dbReference>
<organism evidence="1 2">
    <name type="scientific">Aureimonas pseudogalii</name>
    <dbReference type="NCBI Taxonomy" id="1744844"/>
    <lineage>
        <taxon>Bacteria</taxon>
        <taxon>Pseudomonadati</taxon>
        <taxon>Pseudomonadota</taxon>
        <taxon>Alphaproteobacteria</taxon>
        <taxon>Hyphomicrobiales</taxon>
        <taxon>Aurantimonadaceae</taxon>
        <taxon>Aureimonas</taxon>
    </lineage>
</organism>
<evidence type="ECO:0000313" key="2">
    <source>
        <dbReference type="Proteomes" id="UP000542776"/>
    </source>
</evidence>
<evidence type="ECO:0000313" key="1">
    <source>
        <dbReference type="EMBL" id="MBB3996574.1"/>
    </source>
</evidence>
<proteinExistence type="predicted"/>
<comment type="caution">
    <text evidence="1">The sequence shown here is derived from an EMBL/GenBank/DDBJ whole genome shotgun (WGS) entry which is preliminary data.</text>
</comment>
<name>A0A7W6H438_9HYPH</name>
<dbReference type="Gene3D" id="1.10.3230.30">
    <property type="entry name" value="Phage gp6-like head-tail connector protein"/>
    <property type="match status" value="1"/>
</dbReference>
<gene>
    <name evidence="1" type="ORF">GGR04_000395</name>
</gene>
<accession>A0A7W6H438</accession>
<dbReference type="InterPro" id="IPR021146">
    <property type="entry name" value="Phage_gp6-like_head-tail"/>
</dbReference>
<dbReference type="NCBIfam" id="TIGR02215">
    <property type="entry name" value="phage_chp_gp8"/>
    <property type="match status" value="1"/>
</dbReference>
<reference evidence="1 2" key="1">
    <citation type="submission" date="2020-08" db="EMBL/GenBank/DDBJ databases">
        <title>Genomic Encyclopedia of Type Strains, Phase IV (KMG-IV): sequencing the most valuable type-strain genomes for metagenomic binning, comparative biology and taxonomic classification.</title>
        <authorList>
            <person name="Goeker M."/>
        </authorList>
    </citation>
    <scope>NUCLEOTIDE SEQUENCE [LARGE SCALE GENOMIC DNA]</scope>
    <source>
        <strain evidence="1 2">DSM 102238</strain>
    </source>
</reference>
<dbReference type="RefSeq" id="WP_183197314.1">
    <property type="nucleotide sequence ID" value="NZ_JACIEK010000001.1"/>
</dbReference>
<protein>
    <submittedName>
        <fullName evidence="1">Putative phiE125 gp8 family phage protein</fullName>
    </submittedName>
</protein>
<dbReference type="InterPro" id="IPR011738">
    <property type="entry name" value="Phage_CHP"/>
</dbReference>
<sequence>MIWMETETGAAEPVGLAEAKGFLRLEHDGEDALVTRLIAAAREAVEAETGLVLRVARARLALEPPAGGGRIELSRRPVRRVVAAEAFDVAGEAMTIDPAGIAVRNEPLGASLRLPAMAAPNGLELDLELGLDPAAVPEGVRQAILRLVAAAFETRAAVPAAMQPAVMPPFVRGLLAPLRRVRL</sequence>
<dbReference type="AlphaFoldDB" id="A0A7W6H438"/>
<dbReference type="Proteomes" id="UP000542776">
    <property type="component" value="Unassembled WGS sequence"/>
</dbReference>
<dbReference type="EMBL" id="JACIEK010000001">
    <property type="protein sequence ID" value="MBB3996574.1"/>
    <property type="molecule type" value="Genomic_DNA"/>
</dbReference>
<dbReference type="CDD" id="cd08054">
    <property type="entry name" value="gp6"/>
    <property type="match status" value="1"/>
</dbReference>